<dbReference type="NCBIfam" id="TIGR00064">
    <property type="entry name" value="ftsY"/>
    <property type="match status" value="1"/>
</dbReference>
<evidence type="ECO:0000256" key="9">
    <source>
        <dbReference type="HAMAP-Rule" id="MF_00920"/>
    </source>
</evidence>
<dbReference type="FunFam" id="1.20.120.140:FF:000002">
    <property type="entry name" value="Signal recognition particle receptor FtsY"/>
    <property type="match status" value="1"/>
</dbReference>
<name>R4KNR6_9FIRM</name>
<keyword evidence="2 9" id="KW-0963">Cytoplasm</keyword>
<dbReference type="EC" id="3.6.5.4" evidence="9"/>
<feature type="binding site" evidence="9">
    <location>
        <begin position="109"/>
        <end position="116"/>
    </location>
    <ligand>
        <name>GTP</name>
        <dbReference type="ChEBI" id="CHEBI:37565"/>
    </ligand>
</feature>
<dbReference type="InterPro" id="IPR036225">
    <property type="entry name" value="SRP/SRP_N"/>
</dbReference>
<dbReference type="InterPro" id="IPR003593">
    <property type="entry name" value="AAA+_ATPase"/>
</dbReference>
<evidence type="ECO:0000256" key="8">
    <source>
        <dbReference type="ARBA" id="ARBA00048027"/>
    </source>
</evidence>
<comment type="subunit">
    <text evidence="9">Part of the signal recognition particle protein translocation system, which is composed of SRP and FtsY.</text>
</comment>
<dbReference type="SUPFAM" id="SSF47364">
    <property type="entry name" value="Domain of the SRP/SRP receptor G-proteins"/>
    <property type="match status" value="1"/>
</dbReference>
<dbReference type="GO" id="GO:0005525">
    <property type="term" value="F:GTP binding"/>
    <property type="evidence" value="ECO:0007669"/>
    <property type="project" value="UniProtKB-UniRule"/>
</dbReference>
<sequence length="313" mass="33871">MGFFNKLKDSLSKTRKNFVEKIDSIVTGRKVIDEELYEELEEALIQADVGIDAALELVENLRGEVKKRRIGEPEELRAVLKELIQGILGEETTSLNIDGEQPAVIMVVGVNGVGKTTTIGKLAHYYKENGKSVLLSAADTFRAAAIDQLEIWGNRVGVAVIKHSEGSDPAAVAFDSLQAARARKIDVLIVDTAGRLHTKSNLMEELKKVHRVLGREMPNAPHEVLLVLDATTGQNAISQASLFKEAVGVTGVALTKLDGTAKGGVVIAIKQGLDIPIKMIGVGEGIDDLRPFDAREFADALFERENKAVEQVG</sequence>
<comment type="function">
    <text evidence="9">Involved in targeting and insertion of nascent membrane proteins into the cytoplasmic membrane. Acts as a receptor for the complex formed by the signal recognition particle (SRP) and the ribosome-nascent chain (RNC).</text>
</comment>
<dbReference type="InterPro" id="IPR027417">
    <property type="entry name" value="P-loop_NTPase"/>
</dbReference>
<dbReference type="Pfam" id="PF02881">
    <property type="entry name" value="SRP54_N"/>
    <property type="match status" value="1"/>
</dbReference>
<keyword evidence="6 9" id="KW-0472">Membrane</keyword>
<dbReference type="SMART" id="SM00962">
    <property type="entry name" value="SRP54"/>
    <property type="match status" value="1"/>
</dbReference>
<dbReference type="PANTHER" id="PTHR43134:SF1">
    <property type="entry name" value="SIGNAL RECOGNITION PARTICLE RECEPTOR SUBUNIT ALPHA"/>
    <property type="match status" value="1"/>
</dbReference>
<dbReference type="CDD" id="cd17874">
    <property type="entry name" value="FtsY"/>
    <property type="match status" value="1"/>
</dbReference>
<feature type="binding site" evidence="9">
    <location>
        <begin position="255"/>
        <end position="258"/>
    </location>
    <ligand>
        <name>GTP</name>
        <dbReference type="ChEBI" id="CHEBI:37565"/>
    </ligand>
</feature>
<dbReference type="eggNOG" id="COG0552">
    <property type="taxonomic scope" value="Bacteria"/>
</dbReference>
<dbReference type="Gene3D" id="3.40.50.300">
    <property type="entry name" value="P-loop containing nucleotide triphosphate hydrolases"/>
    <property type="match status" value="1"/>
</dbReference>
<evidence type="ECO:0000256" key="4">
    <source>
        <dbReference type="ARBA" id="ARBA00022801"/>
    </source>
</evidence>
<dbReference type="SUPFAM" id="SSF52540">
    <property type="entry name" value="P-loop containing nucleoside triphosphate hydrolases"/>
    <property type="match status" value="1"/>
</dbReference>
<dbReference type="HOGENOM" id="CLU_009301_3_4_9"/>
<dbReference type="InterPro" id="IPR042101">
    <property type="entry name" value="SRP54_N_sf"/>
</dbReference>
<protein>
    <recommendedName>
        <fullName evidence="9">Signal recognition particle receptor FtsY</fullName>
        <shortName evidence="9">SRP receptor</shortName>
        <ecNumber evidence="9">3.6.5.4</ecNumber>
    </recommendedName>
</protein>
<dbReference type="FunFam" id="3.40.50.300:FF:000053">
    <property type="entry name" value="Signal recognition particle receptor FtsY"/>
    <property type="match status" value="1"/>
</dbReference>
<feature type="binding site" evidence="9">
    <location>
        <begin position="191"/>
        <end position="195"/>
    </location>
    <ligand>
        <name>GTP</name>
        <dbReference type="ChEBI" id="CHEBI:37565"/>
    </ligand>
</feature>
<dbReference type="Proteomes" id="UP000013520">
    <property type="component" value="Chromosome"/>
</dbReference>
<evidence type="ECO:0000313" key="13">
    <source>
        <dbReference type="EMBL" id="AGL02195.1"/>
    </source>
</evidence>
<evidence type="ECO:0000256" key="2">
    <source>
        <dbReference type="ARBA" id="ARBA00022490"/>
    </source>
</evidence>
<dbReference type="STRING" id="767817.Desgi_2794"/>
<dbReference type="GO" id="GO:0005737">
    <property type="term" value="C:cytoplasm"/>
    <property type="evidence" value="ECO:0007669"/>
    <property type="project" value="UniProtKB-SubCell"/>
</dbReference>
<evidence type="ECO:0000259" key="11">
    <source>
        <dbReference type="SMART" id="SM00962"/>
    </source>
</evidence>
<evidence type="ECO:0000256" key="5">
    <source>
        <dbReference type="ARBA" id="ARBA00023134"/>
    </source>
</evidence>
<gene>
    <name evidence="9" type="primary">ftsY</name>
    <name evidence="13" type="ORF">Desgi_2794</name>
</gene>
<dbReference type="Pfam" id="PF00448">
    <property type="entry name" value="SRP54"/>
    <property type="match status" value="1"/>
</dbReference>
<dbReference type="HAMAP" id="MF_00920">
    <property type="entry name" value="FtsY"/>
    <property type="match status" value="1"/>
</dbReference>
<evidence type="ECO:0000256" key="3">
    <source>
        <dbReference type="ARBA" id="ARBA00022741"/>
    </source>
</evidence>
<evidence type="ECO:0000313" key="14">
    <source>
        <dbReference type="Proteomes" id="UP000013520"/>
    </source>
</evidence>
<dbReference type="SMART" id="SM00963">
    <property type="entry name" value="SRP54_N"/>
    <property type="match status" value="1"/>
</dbReference>
<keyword evidence="5 9" id="KW-0342">GTP-binding</keyword>
<keyword evidence="14" id="KW-1185">Reference proteome</keyword>
<dbReference type="EMBL" id="CP003273">
    <property type="protein sequence ID" value="AGL02195.1"/>
    <property type="molecule type" value="Genomic_DNA"/>
</dbReference>
<accession>R4KNR6</accession>
<dbReference type="GO" id="GO:0003924">
    <property type="term" value="F:GTPase activity"/>
    <property type="evidence" value="ECO:0007669"/>
    <property type="project" value="UniProtKB-UniRule"/>
</dbReference>
<organism evidence="13 14">
    <name type="scientific">Desulfoscipio gibsoniae DSM 7213</name>
    <dbReference type="NCBI Taxonomy" id="767817"/>
    <lineage>
        <taxon>Bacteria</taxon>
        <taxon>Bacillati</taxon>
        <taxon>Bacillota</taxon>
        <taxon>Clostridia</taxon>
        <taxon>Eubacteriales</taxon>
        <taxon>Desulfallaceae</taxon>
        <taxon>Desulfoscipio</taxon>
    </lineage>
</organism>
<dbReference type="KEGG" id="dgi:Desgi_2794"/>
<dbReference type="InterPro" id="IPR004390">
    <property type="entry name" value="SR_rcpt_FtsY"/>
</dbReference>
<evidence type="ECO:0000256" key="7">
    <source>
        <dbReference type="ARBA" id="ARBA00023170"/>
    </source>
</evidence>
<comment type="subcellular location">
    <subcellularLocation>
        <location evidence="9">Cell membrane</location>
        <topology evidence="9">Peripheral membrane protein</topology>
        <orientation evidence="9">Cytoplasmic side</orientation>
    </subcellularLocation>
    <subcellularLocation>
        <location evidence="9">Cytoplasm</location>
    </subcellularLocation>
</comment>
<evidence type="ECO:0000256" key="6">
    <source>
        <dbReference type="ARBA" id="ARBA00023136"/>
    </source>
</evidence>
<dbReference type="RefSeq" id="WP_006523622.1">
    <property type="nucleotide sequence ID" value="NC_021184.1"/>
</dbReference>
<evidence type="ECO:0000259" key="10">
    <source>
        <dbReference type="SMART" id="SM00382"/>
    </source>
</evidence>
<dbReference type="SMART" id="SM00382">
    <property type="entry name" value="AAA"/>
    <property type="match status" value="1"/>
</dbReference>
<dbReference type="InterPro" id="IPR000897">
    <property type="entry name" value="SRP54_GTPase_dom"/>
</dbReference>
<keyword evidence="7 9" id="KW-0675">Receptor</keyword>
<keyword evidence="3 9" id="KW-0547">Nucleotide-binding</keyword>
<dbReference type="GO" id="GO:0005047">
    <property type="term" value="F:signal recognition particle binding"/>
    <property type="evidence" value="ECO:0007669"/>
    <property type="project" value="TreeGrafter"/>
</dbReference>
<dbReference type="Gene3D" id="1.20.120.140">
    <property type="entry name" value="Signal recognition particle SRP54, nucleotide-binding domain"/>
    <property type="match status" value="1"/>
</dbReference>
<dbReference type="OrthoDB" id="9804720at2"/>
<reference evidence="13 14" key="1">
    <citation type="submission" date="2012-01" db="EMBL/GenBank/DDBJ databases">
        <title>Complete sequence of Desulfotomaculum gibsoniae DSM 7213.</title>
        <authorList>
            <consortium name="US DOE Joint Genome Institute"/>
            <person name="Lucas S."/>
            <person name="Han J."/>
            <person name="Lapidus A."/>
            <person name="Cheng J.-F."/>
            <person name="Goodwin L."/>
            <person name="Pitluck S."/>
            <person name="Peters L."/>
            <person name="Ovchinnikova G."/>
            <person name="Teshima H."/>
            <person name="Detter J.C."/>
            <person name="Han C."/>
            <person name="Tapia R."/>
            <person name="Land M."/>
            <person name="Hauser L."/>
            <person name="Kyrpides N."/>
            <person name="Ivanova N."/>
            <person name="Pagani I."/>
            <person name="Parshina S."/>
            <person name="Plugge C."/>
            <person name="Muyzer G."/>
            <person name="Kuever J."/>
            <person name="Ivanova A."/>
            <person name="Nazina T."/>
            <person name="Klenk H.-P."/>
            <person name="Brambilla E."/>
            <person name="Spring S."/>
            <person name="Stams A.F."/>
            <person name="Woyke T."/>
        </authorList>
    </citation>
    <scope>NUCLEOTIDE SEQUENCE [LARGE SCALE GENOMIC DNA]</scope>
    <source>
        <strain evidence="13 14">DSM 7213</strain>
    </source>
</reference>
<feature type="domain" description="Signal recognition particle SRP54 helical bundle" evidence="12">
    <location>
        <begin position="7"/>
        <end position="88"/>
    </location>
</feature>
<dbReference type="AlphaFoldDB" id="R4KNR6"/>
<dbReference type="GO" id="GO:0005886">
    <property type="term" value="C:plasma membrane"/>
    <property type="evidence" value="ECO:0007669"/>
    <property type="project" value="UniProtKB-SubCell"/>
</dbReference>
<comment type="catalytic activity">
    <reaction evidence="8 9">
        <text>GTP + H2O = GDP + phosphate + H(+)</text>
        <dbReference type="Rhea" id="RHEA:19669"/>
        <dbReference type="ChEBI" id="CHEBI:15377"/>
        <dbReference type="ChEBI" id="CHEBI:15378"/>
        <dbReference type="ChEBI" id="CHEBI:37565"/>
        <dbReference type="ChEBI" id="CHEBI:43474"/>
        <dbReference type="ChEBI" id="CHEBI:58189"/>
        <dbReference type="EC" id="3.6.5.4"/>
    </reaction>
</comment>
<evidence type="ECO:0000259" key="12">
    <source>
        <dbReference type="SMART" id="SM00963"/>
    </source>
</evidence>
<feature type="domain" description="AAA+ ATPase" evidence="10">
    <location>
        <begin position="101"/>
        <end position="308"/>
    </location>
</feature>
<dbReference type="InterPro" id="IPR013822">
    <property type="entry name" value="Signal_recog_particl_SRP54_hlx"/>
</dbReference>
<keyword evidence="1 9" id="KW-1003">Cell membrane</keyword>
<dbReference type="PANTHER" id="PTHR43134">
    <property type="entry name" value="SIGNAL RECOGNITION PARTICLE RECEPTOR SUBUNIT ALPHA"/>
    <property type="match status" value="1"/>
</dbReference>
<dbReference type="GO" id="GO:0006614">
    <property type="term" value="P:SRP-dependent cotranslational protein targeting to membrane"/>
    <property type="evidence" value="ECO:0007669"/>
    <property type="project" value="InterPro"/>
</dbReference>
<keyword evidence="4 9" id="KW-0378">Hydrolase</keyword>
<comment type="similarity">
    <text evidence="9">Belongs to the GTP-binding SRP family. FtsY subfamily.</text>
</comment>
<proteinExistence type="inferred from homology"/>
<evidence type="ECO:0000256" key="1">
    <source>
        <dbReference type="ARBA" id="ARBA00022475"/>
    </source>
</evidence>
<feature type="domain" description="SRP54-type proteins GTP-binding" evidence="11">
    <location>
        <begin position="102"/>
        <end position="303"/>
    </location>
</feature>